<dbReference type="EMBL" id="JAIQCJ010002042">
    <property type="protein sequence ID" value="KAJ8784669.1"/>
    <property type="molecule type" value="Genomic_DNA"/>
</dbReference>
<comment type="caution">
    <text evidence="2">The sequence shown here is derived from an EMBL/GenBank/DDBJ whole genome shotgun (WGS) entry which is preliminary data.</text>
</comment>
<reference evidence="2 3" key="1">
    <citation type="submission" date="2022-11" db="EMBL/GenBank/DDBJ databases">
        <title>Whole genome sequence of Eschrichtius robustus ER-17-0199.</title>
        <authorList>
            <person name="Bruniche-Olsen A."/>
            <person name="Black A.N."/>
            <person name="Fields C.J."/>
            <person name="Walden K."/>
            <person name="Dewoody J.A."/>
        </authorList>
    </citation>
    <scope>NUCLEOTIDE SEQUENCE [LARGE SCALE GENOMIC DNA]</scope>
    <source>
        <strain evidence="2">ER-17-0199</strain>
        <tissue evidence="2">Blubber</tissue>
    </source>
</reference>
<protein>
    <submittedName>
        <fullName evidence="2">Uncharacterized protein</fullName>
    </submittedName>
</protein>
<sequence>MEEPLCQRTRLVPRDPNTDKQGLVSRERSMRFAGQDSVTGFPVKVCGPKDGKRRPLGLLVCTDSPERVCTLHLPNCPLLVARRRGDANSTLRTCLAWLVMPRARPSSGLGPSVPPALPELLQEAAQRLSS</sequence>
<name>A0AB34H1W1_ESCRO</name>
<accession>A0AB34H1W1</accession>
<dbReference type="AlphaFoldDB" id="A0AB34H1W1"/>
<gene>
    <name evidence="2" type="ORF">J1605_008020</name>
</gene>
<keyword evidence="3" id="KW-1185">Reference proteome</keyword>
<evidence type="ECO:0000256" key="1">
    <source>
        <dbReference type="SAM" id="MobiDB-lite"/>
    </source>
</evidence>
<organism evidence="2 3">
    <name type="scientific">Eschrichtius robustus</name>
    <name type="common">California gray whale</name>
    <name type="synonym">Eschrichtius gibbosus</name>
    <dbReference type="NCBI Taxonomy" id="9764"/>
    <lineage>
        <taxon>Eukaryota</taxon>
        <taxon>Metazoa</taxon>
        <taxon>Chordata</taxon>
        <taxon>Craniata</taxon>
        <taxon>Vertebrata</taxon>
        <taxon>Euteleostomi</taxon>
        <taxon>Mammalia</taxon>
        <taxon>Eutheria</taxon>
        <taxon>Laurasiatheria</taxon>
        <taxon>Artiodactyla</taxon>
        <taxon>Whippomorpha</taxon>
        <taxon>Cetacea</taxon>
        <taxon>Mysticeti</taxon>
        <taxon>Eschrichtiidae</taxon>
        <taxon>Eschrichtius</taxon>
    </lineage>
</organism>
<dbReference type="Proteomes" id="UP001159641">
    <property type="component" value="Unassembled WGS sequence"/>
</dbReference>
<evidence type="ECO:0000313" key="2">
    <source>
        <dbReference type="EMBL" id="KAJ8784669.1"/>
    </source>
</evidence>
<proteinExistence type="predicted"/>
<evidence type="ECO:0000313" key="3">
    <source>
        <dbReference type="Proteomes" id="UP001159641"/>
    </source>
</evidence>
<feature type="region of interest" description="Disordered" evidence="1">
    <location>
        <begin position="1"/>
        <end position="21"/>
    </location>
</feature>